<dbReference type="Gene3D" id="2.60.40.2700">
    <property type="match status" value="3"/>
</dbReference>
<organism evidence="4 5">
    <name type="scientific">Nocardioides bruguierae</name>
    <dbReference type="NCBI Taxonomy" id="2945102"/>
    <lineage>
        <taxon>Bacteria</taxon>
        <taxon>Bacillati</taxon>
        <taxon>Actinomycetota</taxon>
        <taxon>Actinomycetes</taxon>
        <taxon>Propionibacteriales</taxon>
        <taxon>Nocardioidaceae</taxon>
        <taxon>Nocardioides</taxon>
    </lineage>
</organism>
<dbReference type="AlphaFoldDB" id="A0A9X2D6W1"/>
<dbReference type="RefSeq" id="WP_250827039.1">
    <property type="nucleotide sequence ID" value="NZ_JAMOIL010000010.1"/>
</dbReference>
<keyword evidence="5" id="KW-1185">Reference proteome</keyword>
<evidence type="ECO:0000259" key="3">
    <source>
        <dbReference type="PROSITE" id="PS50911"/>
    </source>
</evidence>
<comment type="caution">
    <text evidence="4">The sequence shown here is derived from an EMBL/GenBank/DDBJ whole genome shotgun (WGS) entry which is preliminary data.</text>
</comment>
<dbReference type="SUPFAM" id="SSF54001">
    <property type="entry name" value="Cysteine proteinases"/>
    <property type="match status" value="1"/>
</dbReference>
<evidence type="ECO:0000313" key="5">
    <source>
        <dbReference type="Proteomes" id="UP001139485"/>
    </source>
</evidence>
<feature type="chain" id="PRO_5040989148" evidence="2">
    <location>
        <begin position="38"/>
        <end position="579"/>
    </location>
</feature>
<evidence type="ECO:0000256" key="2">
    <source>
        <dbReference type="SAM" id="SignalP"/>
    </source>
</evidence>
<dbReference type="EMBL" id="JAMOIL010000010">
    <property type="protein sequence ID" value="MCM0620400.1"/>
    <property type="molecule type" value="Genomic_DNA"/>
</dbReference>
<sequence>MLPPDRRPSPPRPALLASLLALLLGLAGLAAVPSASAASSTYLCTGYVACSKAGYPSGGYRTEGSKMWWRMYAGHNCTNYVAYRLVKSGASSERPWSGSGNATNWGVALSGLVDQTPRVGAVAWYKANGGWAGSSGHVAYVEEVVSATQILVSEDNWGGDFDWRVVTKGTNGWPDGFIHVNDTPLEVVSEPVVSGDVAVGETLSVDPGSYAEDADVSVRWFAAGTRIKGATALTFTPTVAQWKKRLSVRVVAKATGYARTVIDTDRTHGVRRGTIEVTTDPVVTGTAQVDQVLTTSLGRYSPAAAATKIAWYADGTRVRGESGRTLTVTPDLVDTRITAKVAASTEAYKVQRATTSETKDVAPGVIRLDDPFGLDGRAELGDALTVAPGTVSWPTDADVSYEWLRGQTTSNARSASSTDGSGVSEDSLTYTLGTRDVGKQVGVRVTVSRPGYTTEEFVLRSGSLTTTSSVLDLDATPRVRTREVRVKGTQRTRTVVNRKVVVNAGVEAPGRKVVNGAVRATLTLADGTQQVVEGTLEDGTVRLVLTNVPRGKQKIRVDYLGTKIVEASAAKVTVRVPRR</sequence>
<dbReference type="InterPro" id="IPR007921">
    <property type="entry name" value="CHAP_dom"/>
</dbReference>
<evidence type="ECO:0000256" key="1">
    <source>
        <dbReference type="SAM" id="MobiDB-lite"/>
    </source>
</evidence>
<feature type="domain" description="Peptidase C51" evidence="3">
    <location>
        <begin position="52"/>
        <end position="179"/>
    </location>
</feature>
<protein>
    <submittedName>
        <fullName evidence="4">CHAP domain-containing protein</fullName>
    </submittedName>
</protein>
<dbReference type="InterPro" id="IPR038765">
    <property type="entry name" value="Papain-like_cys_pep_sf"/>
</dbReference>
<dbReference type="PROSITE" id="PS50911">
    <property type="entry name" value="CHAP"/>
    <property type="match status" value="1"/>
</dbReference>
<accession>A0A9X2D6W1</accession>
<proteinExistence type="predicted"/>
<feature type="region of interest" description="Disordered" evidence="1">
    <location>
        <begin position="408"/>
        <end position="428"/>
    </location>
</feature>
<reference evidence="4" key="1">
    <citation type="submission" date="2022-05" db="EMBL/GenBank/DDBJ databases">
        <authorList>
            <person name="Tuo L."/>
        </authorList>
    </citation>
    <scope>NUCLEOTIDE SEQUENCE</scope>
    <source>
        <strain evidence="4">BSK12Z-4</strain>
    </source>
</reference>
<dbReference type="Pfam" id="PF05257">
    <property type="entry name" value="CHAP"/>
    <property type="match status" value="1"/>
</dbReference>
<evidence type="ECO:0000313" key="4">
    <source>
        <dbReference type="EMBL" id="MCM0620400.1"/>
    </source>
</evidence>
<feature type="signal peptide" evidence="2">
    <location>
        <begin position="1"/>
        <end position="37"/>
    </location>
</feature>
<gene>
    <name evidence="4" type="ORF">M8330_08830</name>
</gene>
<keyword evidence="2" id="KW-0732">Signal</keyword>
<dbReference type="Proteomes" id="UP001139485">
    <property type="component" value="Unassembled WGS sequence"/>
</dbReference>
<dbReference type="Gene3D" id="3.90.1720.10">
    <property type="entry name" value="endopeptidase domain like (from Nostoc punctiforme)"/>
    <property type="match status" value="1"/>
</dbReference>
<name>A0A9X2D6W1_9ACTN</name>